<dbReference type="Gene3D" id="1.20.140.150">
    <property type="match status" value="1"/>
</dbReference>
<dbReference type="Gene3D" id="1.10.1170.10">
    <property type="entry name" value="Inhibitor Of Apoptosis Protein (2mihbC-IAP-1), Chain A"/>
    <property type="match status" value="1"/>
</dbReference>
<dbReference type="InterPro" id="IPR001370">
    <property type="entry name" value="BIR_rpt"/>
</dbReference>
<evidence type="ECO:0000256" key="1">
    <source>
        <dbReference type="ARBA" id="ARBA00004123"/>
    </source>
</evidence>
<evidence type="ECO:0000256" key="11">
    <source>
        <dbReference type="ARBA" id="ARBA00022723"/>
    </source>
</evidence>
<protein>
    <submittedName>
        <fullName evidence="23">Baculoviral IAP repeat-containing protein 5.2</fullName>
    </submittedName>
</protein>
<feature type="transmembrane region" description="Helical" evidence="22">
    <location>
        <begin position="297"/>
        <end position="321"/>
    </location>
</feature>
<dbReference type="AlphaFoldDB" id="A0A5C6PRD6"/>
<keyword evidence="16 22" id="KW-1133">Transmembrane helix</keyword>
<dbReference type="GO" id="GO:0046872">
    <property type="term" value="F:metal ion binding"/>
    <property type="evidence" value="ECO:0007669"/>
    <property type="project" value="UniProtKB-KW"/>
</dbReference>
<feature type="transmembrane region" description="Helical" evidence="22">
    <location>
        <begin position="210"/>
        <end position="231"/>
    </location>
</feature>
<dbReference type="SMART" id="SM00238">
    <property type="entry name" value="BIR"/>
    <property type="match status" value="1"/>
</dbReference>
<evidence type="ECO:0000256" key="7">
    <source>
        <dbReference type="ARBA" id="ARBA00022490"/>
    </source>
</evidence>
<dbReference type="GO" id="GO:0005819">
    <property type="term" value="C:spindle"/>
    <property type="evidence" value="ECO:0007669"/>
    <property type="project" value="UniProtKB-SubCell"/>
</dbReference>
<name>A0A5C6PRD6_9TELE</name>
<dbReference type="GO" id="GO:0016324">
    <property type="term" value="C:apical plasma membrane"/>
    <property type="evidence" value="ECO:0007669"/>
    <property type="project" value="TreeGrafter"/>
</dbReference>
<keyword evidence="11" id="KW-0479">Metal-binding</keyword>
<evidence type="ECO:0000256" key="5">
    <source>
        <dbReference type="ARBA" id="ARBA00006672"/>
    </source>
</evidence>
<dbReference type="Pfam" id="PF00653">
    <property type="entry name" value="BIR"/>
    <property type="match status" value="1"/>
</dbReference>
<evidence type="ECO:0000256" key="22">
    <source>
        <dbReference type="SAM" id="Phobius"/>
    </source>
</evidence>
<dbReference type="PROSITE" id="PS50143">
    <property type="entry name" value="BIR_REPEAT_2"/>
    <property type="match status" value="1"/>
</dbReference>
<keyword evidence="21" id="KW-0137">Centromere</keyword>
<evidence type="ECO:0000256" key="18">
    <source>
        <dbReference type="ARBA" id="ARBA00023212"/>
    </source>
</evidence>
<keyword evidence="20" id="KW-0131">Cell cycle</keyword>
<proteinExistence type="inferred from homology"/>
<dbReference type="EMBL" id="RHFK02000001">
    <property type="protein sequence ID" value="TWW81486.1"/>
    <property type="molecule type" value="Genomic_DNA"/>
</dbReference>
<evidence type="ECO:0000256" key="10">
    <source>
        <dbReference type="ARBA" id="ARBA00022692"/>
    </source>
</evidence>
<evidence type="ECO:0000256" key="12">
    <source>
        <dbReference type="ARBA" id="ARBA00022776"/>
    </source>
</evidence>
<keyword evidence="13" id="KW-0159">Chromosome partition</keyword>
<keyword evidence="7" id="KW-0963">Cytoplasm</keyword>
<evidence type="ECO:0000313" key="23">
    <source>
        <dbReference type="EMBL" id="TWW81486.1"/>
    </source>
</evidence>
<evidence type="ECO:0000313" key="24">
    <source>
        <dbReference type="Proteomes" id="UP000324091"/>
    </source>
</evidence>
<evidence type="ECO:0000256" key="3">
    <source>
        <dbReference type="ARBA" id="ARBA00004186"/>
    </source>
</evidence>
<dbReference type="Pfam" id="PF13903">
    <property type="entry name" value="Claudin_2"/>
    <property type="match status" value="1"/>
</dbReference>
<comment type="similarity">
    <text evidence="5">Belongs to the IAP family.</text>
</comment>
<keyword evidence="14" id="KW-0862">Zinc</keyword>
<dbReference type="InterPro" id="IPR039951">
    <property type="entry name" value="TMEM114/TMEM235"/>
</dbReference>
<dbReference type="GO" id="GO:0007059">
    <property type="term" value="P:chromosome segregation"/>
    <property type="evidence" value="ECO:0007669"/>
    <property type="project" value="UniProtKB-KW"/>
</dbReference>
<dbReference type="PANTHER" id="PTHR20516:SF1">
    <property type="entry name" value="TRANSMEMBRANE PROTEIN 235"/>
    <property type="match status" value="1"/>
</dbReference>
<evidence type="ECO:0000256" key="21">
    <source>
        <dbReference type="ARBA" id="ARBA00023328"/>
    </source>
</evidence>
<keyword evidence="10 22" id="KW-0812">Transmembrane</keyword>
<keyword evidence="17 22" id="KW-0472">Membrane</keyword>
<evidence type="ECO:0000256" key="9">
    <source>
        <dbReference type="ARBA" id="ARBA00022618"/>
    </source>
</evidence>
<dbReference type="GO" id="GO:0005634">
    <property type="term" value="C:nucleus"/>
    <property type="evidence" value="ECO:0007669"/>
    <property type="project" value="UniProtKB-SubCell"/>
</dbReference>
<evidence type="ECO:0000256" key="17">
    <source>
        <dbReference type="ARBA" id="ARBA00023136"/>
    </source>
</evidence>
<organism evidence="23 24">
    <name type="scientific">Takifugu flavidus</name>
    <name type="common">sansaifugu</name>
    <dbReference type="NCBI Taxonomy" id="433684"/>
    <lineage>
        <taxon>Eukaryota</taxon>
        <taxon>Metazoa</taxon>
        <taxon>Chordata</taxon>
        <taxon>Craniata</taxon>
        <taxon>Vertebrata</taxon>
        <taxon>Euteleostomi</taxon>
        <taxon>Actinopterygii</taxon>
        <taxon>Neopterygii</taxon>
        <taxon>Teleostei</taxon>
        <taxon>Neoteleostei</taxon>
        <taxon>Acanthomorphata</taxon>
        <taxon>Eupercaria</taxon>
        <taxon>Tetraodontiformes</taxon>
        <taxon>Tetradontoidea</taxon>
        <taxon>Tetraodontidae</taxon>
        <taxon>Takifugu</taxon>
    </lineage>
</organism>
<keyword evidence="15" id="KW-0832">Ubl conjugation</keyword>
<keyword evidence="18" id="KW-0206">Cytoskeleton</keyword>
<dbReference type="GO" id="GO:0051301">
    <property type="term" value="P:cell division"/>
    <property type="evidence" value="ECO:0007669"/>
    <property type="project" value="UniProtKB-KW"/>
</dbReference>
<keyword evidence="19" id="KW-0539">Nucleus</keyword>
<evidence type="ECO:0000256" key="16">
    <source>
        <dbReference type="ARBA" id="ARBA00022989"/>
    </source>
</evidence>
<evidence type="ECO:0000256" key="2">
    <source>
        <dbReference type="ARBA" id="ARBA00004141"/>
    </source>
</evidence>
<dbReference type="FunFam" id="1.10.1170.10:FF:000009">
    <property type="entry name" value="Baculoviral IAP repeat-containing protein 5"/>
    <property type="match status" value="1"/>
</dbReference>
<evidence type="ECO:0000256" key="13">
    <source>
        <dbReference type="ARBA" id="ARBA00022829"/>
    </source>
</evidence>
<comment type="subcellular location">
    <subcellularLocation>
        <location evidence="4">Chromosome</location>
        <location evidence="4">Centromere</location>
    </subcellularLocation>
    <subcellularLocation>
        <location evidence="3">Cytoplasm</location>
        <location evidence="3">Cytoskeleton</location>
        <location evidence="3">Spindle</location>
    </subcellularLocation>
    <subcellularLocation>
        <location evidence="2">Membrane</location>
        <topology evidence="2">Multi-pass membrane protein</topology>
    </subcellularLocation>
    <subcellularLocation>
        <location evidence="1">Nucleus</location>
    </subcellularLocation>
</comment>
<feature type="transmembrane region" description="Helical" evidence="22">
    <location>
        <begin position="374"/>
        <end position="399"/>
    </location>
</feature>
<evidence type="ECO:0000256" key="14">
    <source>
        <dbReference type="ARBA" id="ARBA00022833"/>
    </source>
</evidence>
<keyword evidence="24" id="KW-1185">Reference proteome</keyword>
<evidence type="ECO:0000256" key="4">
    <source>
        <dbReference type="ARBA" id="ARBA00004584"/>
    </source>
</evidence>
<keyword evidence="6" id="KW-0158">Chromosome</keyword>
<dbReference type="SUPFAM" id="SSF57924">
    <property type="entry name" value="Inhibitor of apoptosis (IAP) repeat"/>
    <property type="match status" value="1"/>
</dbReference>
<evidence type="ECO:0000256" key="15">
    <source>
        <dbReference type="ARBA" id="ARBA00022843"/>
    </source>
</evidence>
<evidence type="ECO:0000256" key="19">
    <source>
        <dbReference type="ARBA" id="ARBA00023242"/>
    </source>
</evidence>
<sequence>MDPFNDEHIKMYFYENRLKTFEGWPFEEGCSCTPENMAKAGFIHTPAENSPDTAMCFFCLKELEGWEPEDEPVKEHKSHSPSCHFISLKKKVEELTVEEFFKLQKERHKFLTNKSCNEAITKFDVAAKLTRADIIKTAMSKDPSHSGLARLLSGGSASSSSPWCAAPAVDECLNCRGSRCCVFLFAPPHAAVHAKPTLERERTPVYRMKVNLGSVVTTAGICGILSFLLLATSLGTDYWYIIEVNPAMNMSDLNSHSGLWIIHEEGDTHTSFIDSFTADPSRYSEAQLHMLGMHRTIVVLLPLSLVLLLIGGICGLVSSLAQSHVLLTGTASYFFICSLLTLSGVSLYISYSYQALAETERMEGIEDLAFVRTSFGWSLGLAWLSYGLELLTGLLLLVAAQLTKLQHVSVAYKSEKCQRQAEDGNC</sequence>
<comment type="caution">
    <text evidence="23">The sequence shown here is derived from an EMBL/GenBank/DDBJ whole genome shotgun (WGS) entry which is preliminary data.</text>
</comment>
<keyword evidence="9" id="KW-0132">Cell division</keyword>
<dbReference type="Proteomes" id="UP000324091">
    <property type="component" value="Chromosome 1"/>
</dbReference>
<dbReference type="GO" id="GO:0000775">
    <property type="term" value="C:chromosome, centromeric region"/>
    <property type="evidence" value="ECO:0007669"/>
    <property type="project" value="UniProtKB-SubCell"/>
</dbReference>
<dbReference type="CDD" id="cd00022">
    <property type="entry name" value="BIR"/>
    <property type="match status" value="1"/>
</dbReference>
<evidence type="ECO:0000256" key="6">
    <source>
        <dbReference type="ARBA" id="ARBA00022454"/>
    </source>
</evidence>
<keyword evidence="8" id="KW-0597">Phosphoprotein</keyword>
<evidence type="ECO:0000256" key="20">
    <source>
        <dbReference type="ARBA" id="ARBA00023306"/>
    </source>
</evidence>
<keyword evidence="12" id="KW-0498">Mitosis</keyword>
<evidence type="ECO:0000256" key="8">
    <source>
        <dbReference type="ARBA" id="ARBA00022553"/>
    </source>
</evidence>
<dbReference type="PANTHER" id="PTHR20516">
    <property type="entry name" value="TRANSMEMBRANE PROTEIN 114/235 FAMILY MEMBER"/>
    <property type="match status" value="1"/>
</dbReference>
<accession>A0A5C6PRD6</accession>
<gene>
    <name evidence="23" type="ORF">D4764_01G0013010</name>
</gene>
<feature type="transmembrane region" description="Helical" evidence="22">
    <location>
        <begin position="333"/>
        <end position="354"/>
    </location>
</feature>
<dbReference type="InterPro" id="IPR004031">
    <property type="entry name" value="PMP22/EMP/MP20/Claudin"/>
</dbReference>
<reference evidence="23 24" key="1">
    <citation type="submission" date="2019-04" db="EMBL/GenBank/DDBJ databases">
        <title>Chromosome genome assembly for Takifugu flavidus.</title>
        <authorList>
            <person name="Xiao S."/>
        </authorList>
    </citation>
    <scope>NUCLEOTIDE SEQUENCE [LARGE SCALE GENOMIC DNA]</scope>
    <source>
        <strain evidence="23">HTHZ2018</strain>
        <tissue evidence="23">Muscle</tissue>
    </source>
</reference>